<evidence type="ECO:0000313" key="2">
    <source>
        <dbReference type="EMBL" id="CAA6799547.1"/>
    </source>
</evidence>
<dbReference type="GO" id="GO:0004521">
    <property type="term" value="F:RNA endonuclease activity"/>
    <property type="evidence" value="ECO:0007669"/>
    <property type="project" value="TreeGrafter"/>
</dbReference>
<accession>A0A6S6S8Z3</accession>
<dbReference type="GO" id="GO:0016075">
    <property type="term" value="P:rRNA catabolic process"/>
    <property type="evidence" value="ECO:0007669"/>
    <property type="project" value="TreeGrafter"/>
</dbReference>
<dbReference type="PIRSF" id="PIRSF033490">
    <property type="entry name" value="MazF"/>
    <property type="match status" value="1"/>
</dbReference>
<dbReference type="GO" id="GO:0003677">
    <property type="term" value="F:DNA binding"/>
    <property type="evidence" value="ECO:0007669"/>
    <property type="project" value="InterPro"/>
</dbReference>
<dbReference type="SUPFAM" id="SSF50118">
    <property type="entry name" value="Cell growth inhibitor/plasmid maintenance toxic component"/>
    <property type="match status" value="1"/>
</dbReference>
<keyword evidence="1" id="KW-0378">Hydrolase</keyword>
<comment type="similarity">
    <text evidence="1">Belongs to the PemK/MazF family.</text>
</comment>
<gene>
    <name evidence="2" type="ORF">HELGO_WM31597</name>
</gene>
<dbReference type="GO" id="GO:0016787">
    <property type="term" value="F:hydrolase activity"/>
    <property type="evidence" value="ECO:0007669"/>
    <property type="project" value="UniProtKB-KW"/>
</dbReference>
<dbReference type="Gene3D" id="2.30.30.110">
    <property type="match status" value="1"/>
</dbReference>
<dbReference type="InterPro" id="IPR011067">
    <property type="entry name" value="Plasmid_toxin/cell-grow_inhib"/>
</dbReference>
<dbReference type="EC" id="3.1.-.-" evidence="1"/>
<keyword evidence="1" id="KW-0255">Endonuclease</keyword>
<dbReference type="GO" id="GO:0006402">
    <property type="term" value="P:mRNA catabolic process"/>
    <property type="evidence" value="ECO:0007669"/>
    <property type="project" value="TreeGrafter"/>
</dbReference>
<dbReference type="Pfam" id="PF02452">
    <property type="entry name" value="PemK_toxin"/>
    <property type="match status" value="1"/>
</dbReference>
<evidence type="ECO:0000256" key="1">
    <source>
        <dbReference type="PIRNR" id="PIRNR033490"/>
    </source>
</evidence>
<dbReference type="AlphaFoldDB" id="A0A6S6S8Z3"/>
<organism evidence="2">
    <name type="scientific">uncultured Sulfurovum sp</name>
    <dbReference type="NCBI Taxonomy" id="269237"/>
    <lineage>
        <taxon>Bacteria</taxon>
        <taxon>Pseudomonadati</taxon>
        <taxon>Campylobacterota</taxon>
        <taxon>Epsilonproteobacteria</taxon>
        <taxon>Campylobacterales</taxon>
        <taxon>Sulfurovaceae</taxon>
        <taxon>Sulfurovum</taxon>
        <taxon>environmental samples</taxon>
    </lineage>
</organism>
<dbReference type="InterPro" id="IPR003477">
    <property type="entry name" value="PemK-like"/>
</dbReference>
<keyword evidence="1" id="KW-0540">Nuclease</keyword>
<reference evidence="2" key="1">
    <citation type="submission" date="2020-01" db="EMBL/GenBank/DDBJ databases">
        <authorList>
            <person name="Meier V. D."/>
            <person name="Meier V D."/>
        </authorList>
    </citation>
    <scope>NUCLEOTIDE SEQUENCE</scope>
    <source>
        <strain evidence="2">HLG_WM_MAG_06</strain>
    </source>
</reference>
<dbReference type="EMBL" id="CACVAP010000021">
    <property type="protein sequence ID" value="CAA6799547.1"/>
    <property type="molecule type" value="Genomic_DNA"/>
</dbReference>
<proteinExistence type="inferred from homology"/>
<comment type="function">
    <text evidence="1">Toxic component of a type II toxin-antitoxin (TA) system.</text>
</comment>
<protein>
    <recommendedName>
        <fullName evidence="1">mRNA interferase</fullName>
        <ecNumber evidence="1">3.1.-.-</ecNumber>
    </recommendedName>
</protein>
<name>A0A6S6S8Z3_9BACT</name>
<sequence>MMELNRGDICLVNFNPAKGGEIGKLRPAIVMSRVEENTVLDTVIVIPLSTYIEQDALPYRYLITKREKLNKDSDACIYEIRALSKIRVKEKLSKLDSKELAIIQDALCQILV</sequence>
<dbReference type="PANTHER" id="PTHR33988">
    <property type="entry name" value="ENDORIBONUCLEASE MAZF-RELATED"/>
    <property type="match status" value="1"/>
</dbReference>